<comment type="caution">
    <text evidence="2">The sequence shown here is derived from an EMBL/GenBank/DDBJ whole genome shotgun (WGS) entry which is preliminary data.</text>
</comment>
<evidence type="ECO:0000256" key="1">
    <source>
        <dbReference type="SAM" id="MobiDB-lite"/>
    </source>
</evidence>
<accession>X6LX30</accession>
<dbReference type="AlphaFoldDB" id="X6LX30"/>
<reference evidence="2 3" key="1">
    <citation type="journal article" date="2013" name="Curr. Biol.">
        <title>The Genome of the Foraminiferan Reticulomyxa filosa.</title>
        <authorList>
            <person name="Glockner G."/>
            <person name="Hulsmann N."/>
            <person name="Schleicher M."/>
            <person name="Noegel A.A."/>
            <person name="Eichinger L."/>
            <person name="Gallinger C."/>
            <person name="Pawlowski J."/>
            <person name="Sierra R."/>
            <person name="Euteneuer U."/>
            <person name="Pillet L."/>
            <person name="Moustafa A."/>
            <person name="Platzer M."/>
            <person name="Groth M."/>
            <person name="Szafranski K."/>
            <person name="Schliwa M."/>
        </authorList>
    </citation>
    <scope>NUCLEOTIDE SEQUENCE [LARGE SCALE GENOMIC DNA]</scope>
</reference>
<sequence length="267" mass="30987">MKQMQKKFEEEMEKEFETQQKEWNLMNGHDMDVREVADRKKPRQSPNVEFSIGEEMEKAFRIEIPPPSQNEERKNNSFSLNSHDHHLQLPLTATAKTPGETPMAFLTQLQLKQVCLCLFLYLMLAESLIGMENDATRQPSLDMRFINNSVRTIRDKFGLNEKDDGVDLEVSCFLKYNYPIVTIAIVTASFILSLHRTYVDVYALVFIVRKIKNDIVEQIYAVSGLAVGTRDPSDMAAVKVSFQKERGGSLEYNITERERERERQKKR</sequence>
<dbReference type="EMBL" id="ASPP01027080">
    <property type="protein sequence ID" value="ETO06493.1"/>
    <property type="molecule type" value="Genomic_DNA"/>
</dbReference>
<proteinExistence type="predicted"/>
<protein>
    <submittedName>
        <fullName evidence="2">Uncharacterized protein</fullName>
    </submittedName>
</protein>
<keyword evidence="3" id="KW-1185">Reference proteome</keyword>
<feature type="region of interest" description="Disordered" evidence="1">
    <location>
        <begin position="1"/>
        <end position="28"/>
    </location>
</feature>
<dbReference type="Proteomes" id="UP000023152">
    <property type="component" value="Unassembled WGS sequence"/>
</dbReference>
<organism evidence="2 3">
    <name type="scientific">Reticulomyxa filosa</name>
    <dbReference type="NCBI Taxonomy" id="46433"/>
    <lineage>
        <taxon>Eukaryota</taxon>
        <taxon>Sar</taxon>
        <taxon>Rhizaria</taxon>
        <taxon>Retaria</taxon>
        <taxon>Foraminifera</taxon>
        <taxon>Monothalamids</taxon>
        <taxon>Reticulomyxidae</taxon>
        <taxon>Reticulomyxa</taxon>
    </lineage>
</organism>
<evidence type="ECO:0000313" key="2">
    <source>
        <dbReference type="EMBL" id="ETO06493.1"/>
    </source>
</evidence>
<evidence type="ECO:0000313" key="3">
    <source>
        <dbReference type="Proteomes" id="UP000023152"/>
    </source>
</evidence>
<gene>
    <name evidence="2" type="ORF">RFI_30899</name>
</gene>
<name>X6LX30_RETFI</name>